<keyword evidence="10" id="KW-0804">Transcription</keyword>
<organism evidence="15 16">
    <name type="scientific">Ceratosolen solmsi marchali</name>
    <dbReference type="NCBI Taxonomy" id="326594"/>
    <lineage>
        <taxon>Eukaryota</taxon>
        <taxon>Metazoa</taxon>
        <taxon>Ecdysozoa</taxon>
        <taxon>Arthropoda</taxon>
        <taxon>Hexapoda</taxon>
        <taxon>Insecta</taxon>
        <taxon>Pterygota</taxon>
        <taxon>Neoptera</taxon>
        <taxon>Endopterygota</taxon>
        <taxon>Hymenoptera</taxon>
        <taxon>Apocrita</taxon>
        <taxon>Proctotrupomorpha</taxon>
        <taxon>Chalcidoidea</taxon>
        <taxon>Agaonidae</taxon>
        <taxon>Agaoninae</taxon>
        <taxon>Ceratosolen</taxon>
    </lineage>
</organism>
<dbReference type="RefSeq" id="XP_011506127.1">
    <property type="nucleotide sequence ID" value="XM_011507825.1"/>
</dbReference>
<evidence type="ECO:0000256" key="1">
    <source>
        <dbReference type="ARBA" id="ARBA00003767"/>
    </source>
</evidence>
<dbReference type="InterPro" id="IPR036236">
    <property type="entry name" value="Znf_C2H2_sf"/>
</dbReference>
<evidence type="ECO:0000256" key="11">
    <source>
        <dbReference type="ARBA" id="ARBA00023242"/>
    </source>
</evidence>
<keyword evidence="7" id="KW-0862">Zinc</keyword>
<protein>
    <submittedName>
        <fullName evidence="16">Zinc finger protein 708-like isoform X1</fullName>
    </submittedName>
</protein>
<feature type="domain" description="C2H2-type" evidence="14">
    <location>
        <begin position="547"/>
        <end position="569"/>
    </location>
</feature>
<keyword evidence="4" id="KW-0479">Metal-binding</keyword>
<feature type="domain" description="C2H2-type" evidence="14">
    <location>
        <begin position="285"/>
        <end position="313"/>
    </location>
</feature>
<feature type="compositionally biased region" description="Polar residues" evidence="13">
    <location>
        <begin position="107"/>
        <end position="128"/>
    </location>
</feature>
<keyword evidence="6 12" id="KW-0863">Zinc-finger</keyword>
<evidence type="ECO:0000256" key="7">
    <source>
        <dbReference type="ARBA" id="ARBA00022833"/>
    </source>
</evidence>
<evidence type="ECO:0000259" key="14">
    <source>
        <dbReference type="PROSITE" id="PS50157"/>
    </source>
</evidence>
<dbReference type="GO" id="GO:0008270">
    <property type="term" value="F:zinc ion binding"/>
    <property type="evidence" value="ECO:0007669"/>
    <property type="project" value="UniProtKB-KW"/>
</dbReference>
<evidence type="ECO:0000256" key="2">
    <source>
        <dbReference type="ARBA" id="ARBA00004123"/>
    </source>
</evidence>
<feature type="domain" description="C2H2-type" evidence="14">
    <location>
        <begin position="491"/>
        <end position="518"/>
    </location>
</feature>
<reference evidence="16" key="1">
    <citation type="submission" date="2025-08" db="UniProtKB">
        <authorList>
            <consortium name="RefSeq"/>
        </authorList>
    </citation>
    <scope>IDENTIFICATION</scope>
</reference>
<gene>
    <name evidence="16" type="primary">LOC105368735</name>
</gene>
<dbReference type="FunFam" id="3.30.160.60:FF:001485">
    <property type="entry name" value="Krueppel-related zinc finger protein"/>
    <property type="match status" value="1"/>
</dbReference>
<dbReference type="PROSITE" id="PS50157">
    <property type="entry name" value="ZINC_FINGER_C2H2_2"/>
    <property type="match status" value="8"/>
</dbReference>
<proteinExistence type="inferred from homology"/>
<feature type="domain" description="C2H2-type" evidence="14">
    <location>
        <begin position="231"/>
        <end position="258"/>
    </location>
</feature>
<dbReference type="Pfam" id="PF00096">
    <property type="entry name" value="zf-C2H2"/>
    <property type="match status" value="7"/>
</dbReference>
<feature type="domain" description="C2H2-type" evidence="14">
    <location>
        <begin position="435"/>
        <end position="462"/>
    </location>
</feature>
<dbReference type="SMART" id="SM00355">
    <property type="entry name" value="ZnF_C2H2"/>
    <property type="match status" value="8"/>
</dbReference>
<dbReference type="PANTHER" id="PTHR24394:SF29">
    <property type="entry name" value="MYONEURIN"/>
    <property type="match status" value="1"/>
</dbReference>
<keyword evidence="9" id="KW-0238">DNA-binding</keyword>
<feature type="domain" description="C2H2-type" evidence="14">
    <location>
        <begin position="463"/>
        <end position="490"/>
    </location>
</feature>
<dbReference type="GO" id="GO:0000981">
    <property type="term" value="F:DNA-binding transcription factor activity, RNA polymerase II-specific"/>
    <property type="evidence" value="ECO:0007669"/>
    <property type="project" value="TreeGrafter"/>
</dbReference>
<evidence type="ECO:0000313" key="15">
    <source>
        <dbReference type="Proteomes" id="UP000695007"/>
    </source>
</evidence>
<dbReference type="FunFam" id="3.30.160.60:FF:001480">
    <property type="entry name" value="Si:cabz01071911.3"/>
    <property type="match status" value="1"/>
</dbReference>
<keyword evidence="15" id="KW-1185">Reference proteome</keyword>
<feature type="domain" description="C2H2-type" evidence="14">
    <location>
        <begin position="519"/>
        <end position="546"/>
    </location>
</feature>
<dbReference type="PANTHER" id="PTHR24394">
    <property type="entry name" value="ZINC FINGER PROTEIN"/>
    <property type="match status" value="1"/>
</dbReference>
<evidence type="ECO:0000256" key="6">
    <source>
        <dbReference type="ARBA" id="ARBA00022771"/>
    </source>
</evidence>
<sequence>MHVLMCVPLGHETEGRDKLQLGVFLFRLGRPASARPFSFSVCCFASLYELERRNTQERLKSSTSMALESNGNNVVWLNTTQADQIQQQGQQIQAPVKCSMFTQTEQTNSFTQTEQSNSSYADQRQPQEATMFDPQQIQQQQAAQGQQSQQQQTQQMYVTSDKKEDKSGQQSATTEFPFYYNVNMLQKVQANAVGTIGAITTDDKGCYRFDVQPVGYNTLINQMNLATNTTFKCDICGLVFGHMSLLNHHKRIHNSTPSNLQQQPQQVVVQTPTTVTVATTPERPYTCDVCGACFALPGELKSHKTNMHQKPKVQICEDCGSEDPCEHHPTKIKKTIKPGHHPVKRRGVTSVTKCHKCNGTGIIFIGKHNEKLDSGISSLAKCSGCKATGRIIIGSGKANSQQQEKPFHCNVCDGTFSRYSSLWSHKRLHSGDKPFKCEVCGLAFAKAAYLKNHGRVHTGEKPFKCSHCGMQFSQSPHLKNHERIHSGERPYQCEVCEKTFARHSTLWNHRRIHTGEKPYRCNICGSAFNQATHLKNHAKVHTGEKPHRCDICEIGFSDRFALKRHRAIHEKYGQTAARNSNANASNAQQANASSQQQQAQQQQAQQQQQVVVVNATTPVTVSQAQGQAVMLEEVYKCQVAFPEPK</sequence>
<keyword evidence="5" id="KW-0677">Repeat</keyword>
<feature type="compositionally biased region" description="Low complexity" evidence="13">
    <location>
        <begin position="135"/>
        <end position="155"/>
    </location>
</feature>
<evidence type="ECO:0000256" key="3">
    <source>
        <dbReference type="ARBA" id="ARBA00006991"/>
    </source>
</evidence>
<keyword evidence="11" id="KW-0539">Nucleus</keyword>
<comment type="similarity">
    <text evidence="3">Belongs to the krueppel C2H2-type zinc-finger protein family.</text>
</comment>
<evidence type="ECO:0000256" key="10">
    <source>
        <dbReference type="ARBA" id="ARBA00023163"/>
    </source>
</evidence>
<feature type="domain" description="C2H2-type" evidence="14">
    <location>
        <begin position="407"/>
        <end position="434"/>
    </location>
</feature>
<name>A0AAJ7E354_9HYME</name>
<feature type="region of interest" description="Disordered" evidence="13">
    <location>
        <begin position="107"/>
        <end position="170"/>
    </location>
</feature>
<evidence type="ECO:0000256" key="12">
    <source>
        <dbReference type="PROSITE-ProRule" id="PRU00042"/>
    </source>
</evidence>
<evidence type="ECO:0000256" key="4">
    <source>
        <dbReference type="ARBA" id="ARBA00022723"/>
    </source>
</evidence>
<dbReference type="FunFam" id="3.30.160.60:FF:002343">
    <property type="entry name" value="Zinc finger protein 33A"/>
    <property type="match status" value="1"/>
</dbReference>
<dbReference type="FunFam" id="3.30.160.60:FF:000394">
    <property type="entry name" value="Zinc finger protein 836"/>
    <property type="match status" value="1"/>
</dbReference>
<dbReference type="FunFam" id="3.30.160.60:FF:000060">
    <property type="entry name" value="zinc finger protein 436"/>
    <property type="match status" value="1"/>
</dbReference>
<dbReference type="Proteomes" id="UP000695007">
    <property type="component" value="Unplaced"/>
</dbReference>
<dbReference type="SUPFAM" id="SSF57667">
    <property type="entry name" value="beta-beta-alpha zinc fingers"/>
    <property type="match status" value="4"/>
</dbReference>
<dbReference type="GeneID" id="105368735"/>
<keyword evidence="8" id="KW-0805">Transcription regulation</keyword>
<evidence type="ECO:0000256" key="5">
    <source>
        <dbReference type="ARBA" id="ARBA00022737"/>
    </source>
</evidence>
<dbReference type="FunFam" id="3.30.160.60:FF:000446">
    <property type="entry name" value="Zinc finger protein"/>
    <property type="match status" value="1"/>
</dbReference>
<dbReference type="GO" id="GO:0005634">
    <property type="term" value="C:nucleus"/>
    <property type="evidence" value="ECO:0007669"/>
    <property type="project" value="UniProtKB-SubCell"/>
</dbReference>
<dbReference type="GO" id="GO:0003677">
    <property type="term" value="F:DNA binding"/>
    <property type="evidence" value="ECO:0007669"/>
    <property type="project" value="UniProtKB-KW"/>
</dbReference>
<dbReference type="Gene3D" id="3.30.160.60">
    <property type="entry name" value="Classic Zinc Finger"/>
    <property type="match status" value="8"/>
</dbReference>
<accession>A0AAJ7E354</accession>
<dbReference type="InterPro" id="IPR013087">
    <property type="entry name" value="Znf_C2H2_type"/>
</dbReference>
<dbReference type="PROSITE" id="PS00028">
    <property type="entry name" value="ZINC_FINGER_C2H2_1"/>
    <property type="match status" value="8"/>
</dbReference>
<dbReference type="KEGG" id="csol:105368735"/>
<evidence type="ECO:0000256" key="8">
    <source>
        <dbReference type="ARBA" id="ARBA00023015"/>
    </source>
</evidence>
<comment type="function">
    <text evidence="1">May be involved in transcriptional regulation.</text>
</comment>
<dbReference type="FunFam" id="3.30.160.60:FF:000100">
    <property type="entry name" value="Zinc finger 45-like"/>
    <property type="match status" value="1"/>
</dbReference>
<evidence type="ECO:0000256" key="13">
    <source>
        <dbReference type="SAM" id="MobiDB-lite"/>
    </source>
</evidence>
<evidence type="ECO:0000313" key="16">
    <source>
        <dbReference type="RefSeq" id="XP_011506127.1"/>
    </source>
</evidence>
<evidence type="ECO:0000256" key="9">
    <source>
        <dbReference type="ARBA" id="ARBA00023125"/>
    </source>
</evidence>
<comment type="subcellular location">
    <subcellularLocation>
        <location evidence="2">Nucleus</location>
    </subcellularLocation>
</comment>
<dbReference type="AlphaFoldDB" id="A0AAJ7E354"/>